<gene>
    <name evidence="1" type="ordered locus">O3K_26217</name>
</gene>
<dbReference type="HOGENOM" id="CLU_2805618_0_0_6"/>
<protein>
    <submittedName>
        <fullName evidence="1">Uncharacterized protein</fullName>
    </submittedName>
</protein>
<dbReference type="EMBL" id="CP003291">
    <property type="protein sequence ID" value="AFS77030.1"/>
    <property type="molecule type" value="Genomic_DNA"/>
</dbReference>
<organism evidence="1 2">
    <name type="scientific">Escherichia coli O104:H4 (strain 2011C-3493)</name>
    <dbReference type="NCBI Taxonomy" id="1133852"/>
    <lineage>
        <taxon>Bacteria</taxon>
        <taxon>Pseudomonadati</taxon>
        <taxon>Pseudomonadota</taxon>
        <taxon>Gammaproteobacteria</taxon>
        <taxon>Enterobacterales</taxon>
        <taxon>Enterobacteriaceae</taxon>
        <taxon>Escherichia</taxon>
    </lineage>
</organism>
<geneLocation type="plasmid" evidence="1 2">
    <name>pAA-EA11</name>
</geneLocation>
<dbReference type="AlphaFoldDB" id="A0A0E0Y6N6"/>
<name>A0A0E0Y6N6_ECO1C</name>
<dbReference type="Proteomes" id="UP000006167">
    <property type="component" value="Plasmid pAA-EA11"/>
</dbReference>
<evidence type="ECO:0000313" key="1">
    <source>
        <dbReference type="EMBL" id="AFS77030.1"/>
    </source>
</evidence>
<keyword evidence="1" id="KW-0614">Plasmid</keyword>
<dbReference type="KEGG" id="esl:O3K_26217"/>
<accession>A0A0E0Y6N6</accession>
<evidence type="ECO:0000313" key="2">
    <source>
        <dbReference type="Proteomes" id="UP000006167"/>
    </source>
</evidence>
<reference evidence="1 2" key="1">
    <citation type="journal article" date="2012" name="PLoS ONE">
        <title>Genomic comparison of Escherichia coli O104:H4 isolates from 2009 and 2011 reveals plasmid, and prophage heterogeneity, including Shiga toxin encoding phage stx2.</title>
        <authorList>
            <consortium name="Threat Characterization Consortium"/>
            <person name="Ahmed S.A."/>
            <person name="Awosika J."/>
            <person name="Baldwin C."/>
            <person name="Bishop-Lilly K.A."/>
            <person name="Biswas B."/>
            <person name="Broomall S."/>
            <person name="Chain P.S."/>
            <person name="Chertkov O."/>
            <person name="Chokoshvili O."/>
            <person name="Coyne S."/>
            <person name="Davenport K."/>
            <person name="Detter J.C."/>
            <person name="Dorman W."/>
            <person name="Erkkila T.H."/>
            <person name="Folster J.P."/>
            <person name="Frey K.G."/>
            <person name="George M."/>
            <person name="Gleasner C."/>
            <person name="Henry M."/>
            <person name="Hill K.K."/>
            <person name="Hubbard K."/>
            <person name="Insalaco J."/>
            <person name="Johnson S."/>
            <person name="Kitzmiller A."/>
            <person name="Krepps M."/>
            <person name="Lo C.C."/>
            <person name="Luu T."/>
            <person name="McNew L.A."/>
            <person name="Minogue T."/>
            <person name="Munk C.A."/>
            <person name="Osborne B."/>
            <person name="Patel M."/>
            <person name="Reitenga K.G."/>
            <person name="Rosenzweig C.N."/>
            <person name="Shea A."/>
            <person name="Shen X."/>
            <person name="Strockbine N."/>
            <person name="Tarr C."/>
            <person name="Teshima H."/>
            <person name="van Gieson E."/>
            <person name="Verratti K."/>
            <person name="Wolcott M."/>
            <person name="Xie G."/>
            <person name="Sozhamannan S."/>
            <person name="Gibbons H.S."/>
        </authorList>
    </citation>
    <scope>NUCLEOTIDE SEQUENCE [LARGE SCALE GENOMIC DNA]</scope>
    <source>
        <strain evidence="1 2">2011C-3493</strain>
        <plasmid evidence="2">Plasmid pAA-EA11</plasmid>
    </source>
</reference>
<proteinExistence type="predicted"/>
<sequence>MVQEIVHIPLTDFGGKRVFFVILFTSFREFSFQDFRDGLANNVINNYLYAKSVIFGENGGGILVLED</sequence>